<protein>
    <recommendedName>
        <fullName evidence="1">DUF6879 domain-containing protein</fullName>
    </recommendedName>
</protein>
<sequence length="181" mass="21305">MLSAPELGELIRNNLTETAFRLETLDRYEVPTDGGDFARYMKGEPGPTPERKQAWTDRLTREREAGIRRSRVHVLRTPLTDYLRFECEWGHALNTHLEDIRILDASERSLPAEVPDHDYWLIDNRLVIRMHYDDTGRFVGAEIRDDVALYRHARDVAMSAAEPFSSWWQRHPEEWRESLSK</sequence>
<evidence type="ECO:0000313" key="3">
    <source>
        <dbReference type="Proteomes" id="UP001500630"/>
    </source>
</evidence>
<gene>
    <name evidence="2" type="ORF">GCM10022419_034220</name>
</gene>
<dbReference type="RefSeq" id="WP_345562796.1">
    <property type="nucleotide sequence ID" value="NZ_BAABDQ010000006.1"/>
</dbReference>
<evidence type="ECO:0000259" key="1">
    <source>
        <dbReference type="Pfam" id="PF21806"/>
    </source>
</evidence>
<keyword evidence="3" id="KW-1185">Reference proteome</keyword>
<feature type="domain" description="DUF6879" evidence="1">
    <location>
        <begin position="7"/>
        <end position="168"/>
    </location>
</feature>
<dbReference type="InterPro" id="IPR049244">
    <property type="entry name" value="DUF6879"/>
</dbReference>
<dbReference type="Proteomes" id="UP001500630">
    <property type="component" value="Unassembled WGS sequence"/>
</dbReference>
<reference evidence="3" key="1">
    <citation type="journal article" date="2019" name="Int. J. Syst. Evol. Microbiol.">
        <title>The Global Catalogue of Microorganisms (GCM) 10K type strain sequencing project: providing services to taxonomists for standard genome sequencing and annotation.</title>
        <authorList>
            <consortium name="The Broad Institute Genomics Platform"/>
            <consortium name="The Broad Institute Genome Sequencing Center for Infectious Disease"/>
            <person name="Wu L."/>
            <person name="Ma J."/>
        </authorList>
    </citation>
    <scope>NUCLEOTIDE SEQUENCE [LARGE SCALE GENOMIC DNA]</scope>
    <source>
        <strain evidence="3">JCM 17326</strain>
    </source>
</reference>
<evidence type="ECO:0000313" key="2">
    <source>
        <dbReference type="EMBL" id="GAA3551084.1"/>
    </source>
</evidence>
<comment type="caution">
    <text evidence="2">The sequence shown here is derived from an EMBL/GenBank/DDBJ whole genome shotgun (WGS) entry which is preliminary data.</text>
</comment>
<dbReference type="Pfam" id="PF21806">
    <property type="entry name" value="DUF6879"/>
    <property type="match status" value="1"/>
</dbReference>
<proteinExistence type="predicted"/>
<organism evidence="2 3">
    <name type="scientific">Nonomuraea rosea</name>
    <dbReference type="NCBI Taxonomy" id="638574"/>
    <lineage>
        <taxon>Bacteria</taxon>
        <taxon>Bacillati</taxon>
        <taxon>Actinomycetota</taxon>
        <taxon>Actinomycetes</taxon>
        <taxon>Streptosporangiales</taxon>
        <taxon>Streptosporangiaceae</taxon>
        <taxon>Nonomuraea</taxon>
    </lineage>
</organism>
<accession>A0ABP6WFN0</accession>
<name>A0ABP6WFN0_9ACTN</name>
<dbReference type="EMBL" id="BAABDQ010000006">
    <property type="protein sequence ID" value="GAA3551084.1"/>
    <property type="molecule type" value="Genomic_DNA"/>
</dbReference>